<comment type="caution">
    <text evidence="4">The sequence shown here is derived from an EMBL/GenBank/DDBJ whole genome shotgun (WGS) entry which is preliminary data.</text>
</comment>
<dbReference type="OrthoDB" id="5431326at2"/>
<dbReference type="GO" id="GO:0006801">
    <property type="term" value="P:superoxide metabolic process"/>
    <property type="evidence" value="ECO:0007669"/>
    <property type="project" value="InterPro"/>
</dbReference>
<dbReference type="PROSITE" id="PS51257">
    <property type="entry name" value="PROKAR_LIPOPROTEIN"/>
    <property type="match status" value="1"/>
</dbReference>
<accession>A0A3S0ENH2</accession>
<dbReference type="InterPro" id="IPR036423">
    <property type="entry name" value="SOD-like_Cu/Zn_dom_sf"/>
</dbReference>
<proteinExistence type="inferred from homology"/>
<feature type="domain" description="Superoxide dismutase copper/zinc binding" evidence="3">
    <location>
        <begin position="42"/>
        <end position="171"/>
    </location>
</feature>
<gene>
    <name evidence="4" type="ORF">HMF7854_12680</name>
</gene>
<keyword evidence="5" id="KW-1185">Reference proteome</keyword>
<dbReference type="GO" id="GO:0005507">
    <property type="term" value="F:copper ion binding"/>
    <property type="evidence" value="ECO:0007669"/>
    <property type="project" value="InterPro"/>
</dbReference>
<dbReference type="Gene3D" id="2.60.40.200">
    <property type="entry name" value="Superoxide dismutase, copper/zinc binding domain"/>
    <property type="match status" value="1"/>
</dbReference>
<dbReference type="PANTHER" id="PTHR10003">
    <property type="entry name" value="SUPEROXIDE DISMUTASE CU-ZN -RELATED"/>
    <property type="match status" value="1"/>
</dbReference>
<evidence type="ECO:0000259" key="3">
    <source>
        <dbReference type="Pfam" id="PF00080"/>
    </source>
</evidence>
<protein>
    <submittedName>
        <fullName evidence="4">Superoxide dismutase family protein</fullName>
    </submittedName>
</protein>
<dbReference type="InterPro" id="IPR024134">
    <property type="entry name" value="SOD_Cu/Zn_/chaperone"/>
</dbReference>
<dbReference type="RefSeq" id="WP_126719468.1">
    <property type="nucleotide sequence ID" value="NZ_RWJF01000001.1"/>
</dbReference>
<keyword evidence="2" id="KW-0732">Signal</keyword>
<dbReference type="EMBL" id="RWJF01000001">
    <property type="protein sequence ID" value="RST31595.1"/>
    <property type="molecule type" value="Genomic_DNA"/>
</dbReference>
<comment type="similarity">
    <text evidence="1">Belongs to the Cu-Zn superoxide dismutase family.</text>
</comment>
<evidence type="ECO:0000256" key="2">
    <source>
        <dbReference type="SAM" id="SignalP"/>
    </source>
</evidence>
<name>A0A3S0ENH2_9SPHN</name>
<dbReference type="Proteomes" id="UP000274661">
    <property type="component" value="Unassembled WGS sequence"/>
</dbReference>
<dbReference type="AlphaFoldDB" id="A0A3S0ENH2"/>
<feature type="chain" id="PRO_5018554510" evidence="2">
    <location>
        <begin position="27"/>
        <end position="173"/>
    </location>
</feature>
<reference evidence="4 5" key="1">
    <citation type="submission" date="2018-12" db="EMBL/GenBank/DDBJ databases">
        <title>Sphingomonas sp. HMF7854 Genome sequencing and assembly.</title>
        <authorList>
            <person name="Cha I."/>
            <person name="Kang H."/>
            <person name="Kim H."/>
            <person name="Kang J."/>
            <person name="Joh K."/>
        </authorList>
    </citation>
    <scope>NUCLEOTIDE SEQUENCE [LARGE SCALE GENOMIC DNA]</scope>
    <source>
        <strain evidence="4 5">HMF7854</strain>
    </source>
</reference>
<evidence type="ECO:0000313" key="5">
    <source>
        <dbReference type="Proteomes" id="UP000274661"/>
    </source>
</evidence>
<feature type="signal peptide" evidence="2">
    <location>
        <begin position="1"/>
        <end position="26"/>
    </location>
</feature>
<evidence type="ECO:0000313" key="4">
    <source>
        <dbReference type="EMBL" id="RST31595.1"/>
    </source>
</evidence>
<evidence type="ECO:0000256" key="1">
    <source>
        <dbReference type="ARBA" id="ARBA00010457"/>
    </source>
</evidence>
<dbReference type="Pfam" id="PF00080">
    <property type="entry name" value="Sod_Cu"/>
    <property type="match status" value="1"/>
</dbReference>
<sequence length="173" mass="17298">MKTAAMIGGGVAALLLAGCATMTPGAAPVRAPLMLADGTRVGEVSLVDRGDAVEVRLMGSGLPAGVHGWHLHAVGLCDGPKFTSAGGHWNPTARQHGHQNPAGFHQGDLGNFTVGADGRFTAGGTVSAAMLRGGASPLLDADGAALVVHTGQDDERTDPAGNSGDRIACAAFR</sequence>
<dbReference type="SUPFAM" id="SSF49329">
    <property type="entry name" value="Cu,Zn superoxide dismutase-like"/>
    <property type="match status" value="1"/>
</dbReference>
<dbReference type="InterPro" id="IPR001424">
    <property type="entry name" value="SOD_Cu_Zn_dom"/>
</dbReference>
<organism evidence="4 5">
    <name type="scientific">Sphingomonas ginkgonis</name>
    <dbReference type="NCBI Taxonomy" id="2315330"/>
    <lineage>
        <taxon>Bacteria</taxon>
        <taxon>Pseudomonadati</taxon>
        <taxon>Pseudomonadota</taxon>
        <taxon>Alphaproteobacteria</taxon>
        <taxon>Sphingomonadales</taxon>
        <taxon>Sphingomonadaceae</taxon>
        <taxon>Sphingomonas</taxon>
    </lineage>
</organism>